<evidence type="ECO:0000256" key="1">
    <source>
        <dbReference type="ARBA" id="ARBA00023125"/>
    </source>
</evidence>
<reference evidence="5" key="2">
    <citation type="submission" date="2020-09" db="EMBL/GenBank/DDBJ databases">
        <authorList>
            <person name="Sun Q."/>
            <person name="Kim S."/>
        </authorList>
    </citation>
    <scope>NUCLEOTIDE SEQUENCE</scope>
    <source>
        <strain evidence="5">KCTC 42731</strain>
    </source>
</reference>
<dbReference type="Proteomes" id="UP000623842">
    <property type="component" value="Unassembled WGS sequence"/>
</dbReference>
<dbReference type="GO" id="GO:0000160">
    <property type="term" value="P:phosphorelay signal transduction system"/>
    <property type="evidence" value="ECO:0007669"/>
    <property type="project" value="InterPro"/>
</dbReference>
<proteinExistence type="predicted"/>
<dbReference type="PROSITE" id="PS51755">
    <property type="entry name" value="OMPR_PHOB"/>
    <property type="match status" value="1"/>
</dbReference>
<accession>A0A919ENS7</accession>
<gene>
    <name evidence="5" type="ORF">GCM10017161_36180</name>
</gene>
<evidence type="ECO:0000313" key="6">
    <source>
        <dbReference type="Proteomes" id="UP000623842"/>
    </source>
</evidence>
<reference evidence="5" key="1">
    <citation type="journal article" date="2014" name="Int. J. Syst. Evol. Microbiol.">
        <title>Complete genome sequence of Corynebacterium casei LMG S-19264T (=DSM 44701T), isolated from a smear-ripened cheese.</title>
        <authorList>
            <consortium name="US DOE Joint Genome Institute (JGI-PGF)"/>
            <person name="Walter F."/>
            <person name="Albersmeier A."/>
            <person name="Kalinowski J."/>
            <person name="Ruckert C."/>
        </authorList>
    </citation>
    <scope>NUCLEOTIDE SEQUENCE</scope>
    <source>
        <strain evidence="5">KCTC 42731</strain>
    </source>
</reference>
<dbReference type="EMBL" id="BNCK01000010">
    <property type="protein sequence ID" value="GHG03686.1"/>
    <property type="molecule type" value="Genomic_DNA"/>
</dbReference>
<dbReference type="Gene3D" id="1.10.10.10">
    <property type="entry name" value="Winged helix-like DNA-binding domain superfamily/Winged helix DNA-binding domain"/>
    <property type="match status" value="1"/>
</dbReference>
<dbReference type="InterPro" id="IPR011659">
    <property type="entry name" value="WD40"/>
</dbReference>
<feature type="transmembrane region" description="Helical" evidence="3">
    <location>
        <begin position="130"/>
        <end position="150"/>
    </location>
</feature>
<protein>
    <recommendedName>
        <fullName evidence="4">OmpR/PhoB-type domain-containing protein</fullName>
    </recommendedName>
</protein>
<dbReference type="Pfam" id="PF07676">
    <property type="entry name" value="PD40"/>
    <property type="match status" value="1"/>
</dbReference>
<dbReference type="SUPFAM" id="SSF46894">
    <property type="entry name" value="C-terminal effector domain of the bipartite response regulators"/>
    <property type="match status" value="1"/>
</dbReference>
<sequence length="697" mass="80164">MEKLELIKIKNWVFDPLKKTLTTKDSDNNQIVETLEAKHADLLHCLISHQDEIITRDQLIELVWKSRFVDDRTINATISRLRKILGGSKDEFIKTHPKLGYSFQASIEYIDRPIPEKIKQSQKEKSKFKLYKTLIVIGVMCFSTLIWFTLTGFEKEPTILTKNEVNIEPLTYEEGWEFEPSLSFDGKYLAYVGKTNNAEIYKIKIKNLERNETITLPLDSEARSPIWSSVTNSLFYAKENNGGCVIQRVNIVEHFVFSPPEDITSCGMEYDFPSISIDNNENWLYFTYKELNISSIIKRINLDSGTIEPLTVPLQYGGDYQAKLNKDNTQLAFIRTYDNYQSYIFLIDLDTLQVEQLTNATQDPSYLTWGETSQALIFVDISNNSLNSINIKTLAVTPLFQHHEQIETPIQVDNNQFILGIGDSYKSNVVKATTIENSNILKTSKYIHSTFKDHEIQISNDPMNEKTYFVSNRSGGYQIWQKSNSVYKQLTNFHDKFAEIIELILSPDQTKLLFKLNEKLHVFNLQLETIHEISHPTNLIGNAAWSCDSDATLLITGKKGGEWGLYNYSLETKDYFLEAKDIVSIKSVCDKYSYALVKANTFGIFLQERLLEDDSSSHVFPSLNLSENLIWDVSDKYLLAFHDSKFHRVNLVDLKATEFIVNGYIVNNPRLIGNSIYFNGLEVNNTYIGRFAIPKVR</sequence>
<dbReference type="Gene3D" id="2.120.10.60">
    <property type="entry name" value="Tricorn protease N-terminal domain"/>
    <property type="match status" value="1"/>
</dbReference>
<dbReference type="GO" id="GO:0003677">
    <property type="term" value="F:DNA binding"/>
    <property type="evidence" value="ECO:0007669"/>
    <property type="project" value="UniProtKB-UniRule"/>
</dbReference>
<dbReference type="GO" id="GO:0006355">
    <property type="term" value="P:regulation of DNA-templated transcription"/>
    <property type="evidence" value="ECO:0007669"/>
    <property type="project" value="InterPro"/>
</dbReference>
<keyword evidence="3" id="KW-0472">Membrane</keyword>
<dbReference type="Pfam" id="PF00486">
    <property type="entry name" value="Trans_reg_C"/>
    <property type="match status" value="1"/>
</dbReference>
<dbReference type="PANTHER" id="PTHR36842:SF1">
    <property type="entry name" value="PROTEIN TOLB"/>
    <property type="match status" value="1"/>
</dbReference>
<dbReference type="AlphaFoldDB" id="A0A919ENS7"/>
<dbReference type="RefSeq" id="WP_189773617.1">
    <property type="nucleotide sequence ID" value="NZ_BNCK01000010.1"/>
</dbReference>
<keyword evidence="1 2" id="KW-0238">DNA-binding</keyword>
<feature type="domain" description="OmpR/PhoB-type" evidence="4">
    <location>
        <begin position="4"/>
        <end position="105"/>
    </location>
</feature>
<feature type="DNA-binding region" description="OmpR/PhoB-type" evidence="2">
    <location>
        <begin position="4"/>
        <end position="105"/>
    </location>
</feature>
<dbReference type="SUPFAM" id="SSF82171">
    <property type="entry name" value="DPP6 N-terminal domain-like"/>
    <property type="match status" value="2"/>
</dbReference>
<organism evidence="5 6">
    <name type="scientific">Thalassotalea marina</name>
    <dbReference type="NCBI Taxonomy" id="1673741"/>
    <lineage>
        <taxon>Bacteria</taxon>
        <taxon>Pseudomonadati</taxon>
        <taxon>Pseudomonadota</taxon>
        <taxon>Gammaproteobacteria</taxon>
        <taxon>Alteromonadales</taxon>
        <taxon>Colwelliaceae</taxon>
        <taxon>Thalassotalea</taxon>
    </lineage>
</organism>
<evidence type="ECO:0000256" key="2">
    <source>
        <dbReference type="PROSITE-ProRule" id="PRU01091"/>
    </source>
</evidence>
<dbReference type="InterPro" id="IPR016032">
    <property type="entry name" value="Sig_transdc_resp-reg_C-effctor"/>
</dbReference>
<comment type="caution">
    <text evidence="5">The sequence shown here is derived from an EMBL/GenBank/DDBJ whole genome shotgun (WGS) entry which is preliminary data.</text>
</comment>
<evidence type="ECO:0000259" key="4">
    <source>
        <dbReference type="PROSITE" id="PS51755"/>
    </source>
</evidence>
<evidence type="ECO:0000313" key="5">
    <source>
        <dbReference type="EMBL" id="GHG03686.1"/>
    </source>
</evidence>
<dbReference type="InterPro" id="IPR001867">
    <property type="entry name" value="OmpR/PhoB-type_DNA-bd"/>
</dbReference>
<keyword evidence="3" id="KW-0812">Transmembrane</keyword>
<keyword evidence="3" id="KW-1133">Transmembrane helix</keyword>
<name>A0A919ENS7_9GAMM</name>
<dbReference type="SMART" id="SM00862">
    <property type="entry name" value="Trans_reg_C"/>
    <property type="match status" value="1"/>
</dbReference>
<dbReference type="PANTHER" id="PTHR36842">
    <property type="entry name" value="PROTEIN TOLB HOMOLOG"/>
    <property type="match status" value="1"/>
</dbReference>
<dbReference type="CDD" id="cd00383">
    <property type="entry name" value="trans_reg_C"/>
    <property type="match status" value="1"/>
</dbReference>
<keyword evidence="6" id="KW-1185">Reference proteome</keyword>
<evidence type="ECO:0000256" key="3">
    <source>
        <dbReference type="SAM" id="Phobius"/>
    </source>
</evidence>
<dbReference type="InterPro" id="IPR036388">
    <property type="entry name" value="WH-like_DNA-bd_sf"/>
</dbReference>